<sequence>MRRGGMSLFWLVLALCGCNSPGPVTITPLPSGNAKVGLLLIPETDPLSTNAPTVYRAPVPYADLKPLVKGNTAFALELYAKVRSGEGNLAFSPYSISAAVGMTYAGARGETAIQIQQALHFPQNETNLPALFAQFDRTLQTAQSVGGAQLNIANSLWPQKQYRFRPEFLELLKVNYRATITPLDYGREPEKAIRTINQWVDENTRHKIPEIVGPGDLNASTRMVLVNAIYFKGLWNTPFQESATRQDKFHVNAQRMLTVPFMNREGSFKYGENAQAKVLVIPYREHQFEMVLVLPQKQDGIAQLESTLNVTNLTAWTSVTEGQDVIVTVPKFKMSTGLGLTQTLQALGMRDAFDPGRADFSGMDGNPHYLYLSDAVHKAFIEVNEKGTEAAAATGMMVPMMGMAMEPPPKPREFRADHPFLFLIRESSTGCILFMGRVMEPGGN</sequence>
<comment type="caution">
    <text evidence="3">The sequence shown here is derived from an EMBL/GenBank/DDBJ whole genome shotgun (WGS) entry which is preliminary data.</text>
</comment>
<keyword evidence="4" id="KW-1185">Reference proteome</keyword>
<dbReference type="SMART" id="SM00093">
    <property type="entry name" value="SERPIN"/>
    <property type="match status" value="1"/>
</dbReference>
<dbReference type="GO" id="GO:0005615">
    <property type="term" value="C:extracellular space"/>
    <property type="evidence" value="ECO:0007669"/>
    <property type="project" value="InterPro"/>
</dbReference>
<proteinExistence type="inferred from homology"/>
<dbReference type="InterPro" id="IPR000215">
    <property type="entry name" value="Serpin_fam"/>
</dbReference>
<evidence type="ECO:0000313" key="4">
    <source>
        <dbReference type="Proteomes" id="UP000003688"/>
    </source>
</evidence>
<name>B9XIM4_PEDPL</name>
<dbReference type="Pfam" id="PF00079">
    <property type="entry name" value="Serpin"/>
    <property type="match status" value="1"/>
</dbReference>
<dbReference type="PANTHER" id="PTHR11461">
    <property type="entry name" value="SERINE PROTEASE INHIBITOR, SERPIN"/>
    <property type="match status" value="1"/>
</dbReference>
<dbReference type="GO" id="GO:0004867">
    <property type="term" value="F:serine-type endopeptidase inhibitor activity"/>
    <property type="evidence" value="ECO:0007669"/>
    <property type="project" value="InterPro"/>
</dbReference>
<dbReference type="STRING" id="320771.Cflav_PD2983"/>
<evidence type="ECO:0000313" key="3">
    <source>
        <dbReference type="EMBL" id="EEF60287.1"/>
    </source>
</evidence>
<dbReference type="InterPro" id="IPR023795">
    <property type="entry name" value="Serpin_CS"/>
</dbReference>
<dbReference type="InterPro" id="IPR042178">
    <property type="entry name" value="Serpin_sf_1"/>
</dbReference>
<dbReference type="Proteomes" id="UP000003688">
    <property type="component" value="Unassembled WGS sequence"/>
</dbReference>
<dbReference type="InterPro" id="IPR023796">
    <property type="entry name" value="Serpin_dom"/>
</dbReference>
<dbReference type="InterPro" id="IPR042185">
    <property type="entry name" value="Serpin_sf_2"/>
</dbReference>
<dbReference type="EMBL" id="ABOX02000018">
    <property type="protein sequence ID" value="EEF60287.1"/>
    <property type="molecule type" value="Genomic_DNA"/>
</dbReference>
<dbReference type="PANTHER" id="PTHR11461:SF211">
    <property type="entry name" value="GH10112P-RELATED"/>
    <property type="match status" value="1"/>
</dbReference>
<evidence type="ECO:0000256" key="1">
    <source>
        <dbReference type="RuleBase" id="RU000411"/>
    </source>
</evidence>
<accession>B9XIM4</accession>
<comment type="similarity">
    <text evidence="1">Belongs to the serpin family.</text>
</comment>
<dbReference type="PROSITE" id="PS51257">
    <property type="entry name" value="PROKAR_LIPOPROTEIN"/>
    <property type="match status" value="1"/>
</dbReference>
<gene>
    <name evidence="3" type="ORF">Cflav_PD2983</name>
</gene>
<evidence type="ECO:0000259" key="2">
    <source>
        <dbReference type="SMART" id="SM00093"/>
    </source>
</evidence>
<dbReference type="PROSITE" id="PS00284">
    <property type="entry name" value="SERPIN"/>
    <property type="match status" value="1"/>
</dbReference>
<dbReference type="Gene3D" id="2.30.39.10">
    <property type="entry name" value="Alpha-1-antitrypsin, domain 1"/>
    <property type="match status" value="1"/>
</dbReference>
<protein>
    <submittedName>
        <fullName evidence="3">Proteinase inhibitor I4 serpin</fullName>
    </submittedName>
</protein>
<dbReference type="CDD" id="cd19590">
    <property type="entry name" value="serpin_thermopin-like"/>
    <property type="match status" value="1"/>
</dbReference>
<dbReference type="Gene3D" id="3.30.497.10">
    <property type="entry name" value="Antithrombin, subunit I, domain 2"/>
    <property type="match status" value="1"/>
</dbReference>
<reference evidence="3 4" key="1">
    <citation type="journal article" date="2011" name="J. Bacteriol.">
        <title>Genome sequence of 'Pedosphaera parvula' Ellin514, an aerobic Verrucomicrobial isolate from pasture soil.</title>
        <authorList>
            <person name="Kant R."/>
            <person name="van Passel M.W."/>
            <person name="Sangwan P."/>
            <person name="Palva A."/>
            <person name="Lucas S."/>
            <person name="Copeland A."/>
            <person name="Lapidus A."/>
            <person name="Glavina Del Rio T."/>
            <person name="Dalin E."/>
            <person name="Tice H."/>
            <person name="Bruce D."/>
            <person name="Goodwin L."/>
            <person name="Pitluck S."/>
            <person name="Chertkov O."/>
            <person name="Larimer F.W."/>
            <person name="Land M.L."/>
            <person name="Hauser L."/>
            <person name="Brettin T.S."/>
            <person name="Detter J.C."/>
            <person name="Han S."/>
            <person name="de Vos W.M."/>
            <person name="Janssen P.H."/>
            <person name="Smidt H."/>
        </authorList>
    </citation>
    <scope>NUCLEOTIDE SEQUENCE [LARGE SCALE GENOMIC DNA]</scope>
    <source>
        <strain evidence="3 4">Ellin514</strain>
    </source>
</reference>
<dbReference type="SUPFAM" id="SSF56574">
    <property type="entry name" value="Serpins"/>
    <property type="match status" value="1"/>
</dbReference>
<organism evidence="3 4">
    <name type="scientific">Pedosphaera parvula (strain Ellin514)</name>
    <dbReference type="NCBI Taxonomy" id="320771"/>
    <lineage>
        <taxon>Bacteria</taxon>
        <taxon>Pseudomonadati</taxon>
        <taxon>Verrucomicrobiota</taxon>
        <taxon>Pedosphaerae</taxon>
        <taxon>Pedosphaerales</taxon>
        <taxon>Pedosphaeraceae</taxon>
        <taxon>Pedosphaera</taxon>
    </lineage>
</organism>
<feature type="domain" description="Serpin" evidence="2">
    <location>
        <begin position="76"/>
        <end position="441"/>
    </location>
</feature>
<dbReference type="InterPro" id="IPR036186">
    <property type="entry name" value="Serpin_sf"/>
</dbReference>
<dbReference type="AlphaFoldDB" id="B9XIM4"/>